<gene>
    <name evidence="1" type="ORF">E4U43_004343</name>
</gene>
<proteinExistence type="predicted"/>
<comment type="caution">
    <text evidence="1">The sequence shown here is derived from an EMBL/GenBank/DDBJ whole genome shotgun (WGS) entry which is preliminary data.</text>
</comment>
<name>A0A9P7T2W2_9HYPO</name>
<keyword evidence="2" id="KW-1185">Reference proteome</keyword>
<reference evidence="1" key="1">
    <citation type="journal article" date="2020" name="bioRxiv">
        <title>Whole genome comparisons of ergot fungi reveals the divergence and evolution of species within the genus Claviceps are the result of varying mechanisms driving genome evolution and host range expansion.</title>
        <authorList>
            <person name="Wyka S.A."/>
            <person name="Mondo S.J."/>
            <person name="Liu M."/>
            <person name="Dettman J."/>
            <person name="Nalam V."/>
            <person name="Broders K.D."/>
        </authorList>
    </citation>
    <scope>NUCLEOTIDE SEQUENCE</scope>
    <source>
        <strain evidence="1">CCC 602</strain>
    </source>
</reference>
<dbReference type="EMBL" id="SRPW01000283">
    <property type="protein sequence ID" value="KAG6016030.1"/>
    <property type="molecule type" value="Genomic_DNA"/>
</dbReference>
<dbReference type="AlphaFoldDB" id="A0A9P7T2W2"/>
<protein>
    <submittedName>
        <fullName evidence="1">Uncharacterized protein</fullName>
    </submittedName>
</protein>
<evidence type="ECO:0000313" key="2">
    <source>
        <dbReference type="Proteomes" id="UP000748025"/>
    </source>
</evidence>
<evidence type="ECO:0000313" key="1">
    <source>
        <dbReference type="EMBL" id="KAG6016030.1"/>
    </source>
</evidence>
<dbReference type="Proteomes" id="UP000748025">
    <property type="component" value="Unassembled WGS sequence"/>
</dbReference>
<sequence>MTRRRGREGRMEEVKCKGVEVEQVEMARFKFRSCKAGPQQQPEGTLDYSQRSSIIYQFTNPQAAGRANDNSRCLGFSAVKAWAAESSSARRKVEASALFHTCSQADKCREHLLKGPGS</sequence>
<organism evidence="1 2">
    <name type="scientific">Claviceps pusilla</name>
    <dbReference type="NCBI Taxonomy" id="123648"/>
    <lineage>
        <taxon>Eukaryota</taxon>
        <taxon>Fungi</taxon>
        <taxon>Dikarya</taxon>
        <taxon>Ascomycota</taxon>
        <taxon>Pezizomycotina</taxon>
        <taxon>Sordariomycetes</taxon>
        <taxon>Hypocreomycetidae</taxon>
        <taxon>Hypocreales</taxon>
        <taxon>Clavicipitaceae</taxon>
        <taxon>Claviceps</taxon>
    </lineage>
</organism>
<accession>A0A9P7T2W2</accession>